<dbReference type="Proteomes" id="UP000499080">
    <property type="component" value="Unassembled WGS sequence"/>
</dbReference>
<evidence type="ECO:0000313" key="1">
    <source>
        <dbReference type="EMBL" id="GBM25786.1"/>
    </source>
</evidence>
<organism evidence="1 2">
    <name type="scientific">Araneus ventricosus</name>
    <name type="common">Orbweaver spider</name>
    <name type="synonym">Epeira ventricosa</name>
    <dbReference type="NCBI Taxonomy" id="182803"/>
    <lineage>
        <taxon>Eukaryota</taxon>
        <taxon>Metazoa</taxon>
        <taxon>Ecdysozoa</taxon>
        <taxon>Arthropoda</taxon>
        <taxon>Chelicerata</taxon>
        <taxon>Arachnida</taxon>
        <taxon>Araneae</taxon>
        <taxon>Araneomorphae</taxon>
        <taxon>Entelegynae</taxon>
        <taxon>Araneoidea</taxon>
        <taxon>Araneidae</taxon>
        <taxon>Araneus</taxon>
    </lineage>
</organism>
<name>A0A4Y2EBV1_ARAVE</name>
<reference evidence="1 2" key="1">
    <citation type="journal article" date="2019" name="Sci. Rep.">
        <title>Orb-weaving spider Araneus ventricosus genome elucidates the spidroin gene catalogue.</title>
        <authorList>
            <person name="Kono N."/>
            <person name="Nakamura H."/>
            <person name="Ohtoshi R."/>
            <person name="Moran D.A.P."/>
            <person name="Shinohara A."/>
            <person name="Yoshida Y."/>
            <person name="Fujiwara M."/>
            <person name="Mori M."/>
            <person name="Tomita M."/>
            <person name="Arakawa K."/>
        </authorList>
    </citation>
    <scope>NUCLEOTIDE SEQUENCE [LARGE SCALE GENOMIC DNA]</scope>
</reference>
<keyword evidence="2" id="KW-1185">Reference proteome</keyword>
<evidence type="ECO:0000313" key="2">
    <source>
        <dbReference type="Proteomes" id="UP000499080"/>
    </source>
</evidence>
<gene>
    <name evidence="1" type="ORF">AVEN_188385_1</name>
</gene>
<accession>A0A4Y2EBV1</accession>
<proteinExistence type="predicted"/>
<protein>
    <submittedName>
        <fullName evidence="1">Uncharacterized protein</fullName>
    </submittedName>
</protein>
<sequence length="110" mass="12601">MHCCKRLLNSSPPWAPPVEESEPTVGVNFCTLFTQKAIQIVDKERSGENLRGSSLRPFPYTADRAPTSNGLQHHSWPTLFPIVNYQFGLYVSEIYIFQLLHCHKVVWVKT</sequence>
<dbReference type="EMBL" id="BGPR01000546">
    <property type="protein sequence ID" value="GBM25786.1"/>
    <property type="molecule type" value="Genomic_DNA"/>
</dbReference>
<dbReference type="AlphaFoldDB" id="A0A4Y2EBV1"/>
<comment type="caution">
    <text evidence="1">The sequence shown here is derived from an EMBL/GenBank/DDBJ whole genome shotgun (WGS) entry which is preliminary data.</text>
</comment>